<dbReference type="InterPro" id="IPR013563">
    <property type="entry name" value="Oligopep_ABC_C"/>
</dbReference>
<comment type="caution">
    <text evidence="5">The sequence shown here is derived from an EMBL/GenBank/DDBJ whole genome shotgun (WGS) entry which is preliminary data.</text>
</comment>
<protein>
    <submittedName>
        <fullName evidence="5">Peptide/nickel transport system ATP-binding protein</fullName>
    </submittedName>
</protein>
<dbReference type="PANTHER" id="PTHR43776">
    <property type="entry name" value="TRANSPORT ATP-BINDING PROTEIN"/>
    <property type="match status" value="1"/>
</dbReference>
<dbReference type="GO" id="GO:0015833">
    <property type="term" value="P:peptide transport"/>
    <property type="evidence" value="ECO:0007669"/>
    <property type="project" value="InterPro"/>
</dbReference>
<reference evidence="5 6" key="1">
    <citation type="submission" date="2020-07" db="EMBL/GenBank/DDBJ databases">
        <title>Sequencing the genomes of 1000 actinobacteria strains.</title>
        <authorList>
            <person name="Klenk H.-P."/>
        </authorList>
    </citation>
    <scope>NUCLEOTIDE SEQUENCE [LARGE SCALE GENOMIC DNA]</scope>
    <source>
        <strain evidence="5 6">DSM 22083</strain>
    </source>
</reference>
<dbReference type="GO" id="GO:0055085">
    <property type="term" value="P:transmembrane transport"/>
    <property type="evidence" value="ECO:0007669"/>
    <property type="project" value="UniProtKB-ARBA"/>
</dbReference>
<dbReference type="EMBL" id="JACCBU010000001">
    <property type="protein sequence ID" value="NYE69761.1"/>
    <property type="molecule type" value="Genomic_DNA"/>
</dbReference>
<dbReference type="NCBIfam" id="TIGR01727">
    <property type="entry name" value="oligo_HPY"/>
    <property type="match status" value="1"/>
</dbReference>
<keyword evidence="1" id="KW-0813">Transport</keyword>
<dbReference type="Gene3D" id="3.40.50.300">
    <property type="entry name" value="P-loop containing nucleotide triphosphate hydrolases"/>
    <property type="match status" value="1"/>
</dbReference>
<dbReference type="RefSeq" id="WP_179748745.1">
    <property type="nucleotide sequence ID" value="NZ_JACCBU010000001.1"/>
</dbReference>
<dbReference type="InterPro" id="IPR050319">
    <property type="entry name" value="ABC_transp_ATP-bind"/>
</dbReference>
<dbReference type="PROSITE" id="PS50893">
    <property type="entry name" value="ABC_TRANSPORTER_2"/>
    <property type="match status" value="1"/>
</dbReference>
<proteinExistence type="predicted"/>
<dbReference type="SMART" id="SM00382">
    <property type="entry name" value="AAA"/>
    <property type="match status" value="1"/>
</dbReference>
<dbReference type="GO" id="GO:0005524">
    <property type="term" value="F:ATP binding"/>
    <property type="evidence" value="ECO:0007669"/>
    <property type="project" value="UniProtKB-KW"/>
</dbReference>
<name>A0A7Y9I3U2_9ACTN</name>
<dbReference type="InterPro" id="IPR017871">
    <property type="entry name" value="ABC_transporter-like_CS"/>
</dbReference>
<sequence>MTDQDQQQAGRQPVLEAVGLTKHFEVTDRFGQTKLVRALEEADLALHPGKTVGLVGESGSGKTTLARLLALFHPATSGEIKLDGRPVSHSKDGERDYYRQVQLIFQDPFASLNPLKTVRYTLGRALRIHGHARKGADLEDKIIELLGKVNLTPAETFIDKLPHELSGGQRQRVVIARALAVQPKVLLGDEPISMLDVSIRLDVLNLLANLRDSEDLALLYITHDIASARYLCDSITVLYAGQLVEGGPVDAVIQQPRHPYTRLLLDSSPDPGRTVTAEGRRAGLFELEGSLGEPPNLSDPPPGCRFHPRCPFAMDECRTELPARTEFPDGHWARCWLHQKQQSHLLQLDEEKR</sequence>
<keyword evidence="2" id="KW-0547">Nucleotide-binding</keyword>
<evidence type="ECO:0000256" key="3">
    <source>
        <dbReference type="ARBA" id="ARBA00022840"/>
    </source>
</evidence>
<organism evidence="5 6">
    <name type="scientific">Microlunatus parietis</name>
    <dbReference type="NCBI Taxonomy" id="682979"/>
    <lineage>
        <taxon>Bacteria</taxon>
        <taxon>Bacillati</taxon>
        <taxon>Actinomycetota</taxon>
        <taxon>Actinomycetes</taxon>
        <taxon>Propionibacteriales</taxon>
        <taxon>Propionibacteriaceae</taxon>
        <taxon>Microlunatus</taxon>
    </lineage>
</organism>
<feature type="domain" description="ABC transporter" evidence="4">
    <location>
        <begin position="15"/>
        <end position="265"/>
    </location>
</feature>
<dbReference type="Proteomes" id="UP000569914">
    <property type="component" value="Unassembled WGS sequence"/>
</dbReference>
<dbReference type="InterPro" id="IPR003593">
    <property type="entry name" value="AAA+_ATPase"/>
</dbReference>
<keyword evidence="3 5" id="KW-0067">ATP-binding</keyword>
<dbReference type="InterPro" id="IPR003439">
    <property type="entry name" value="ABC_transporter-like_ATP-bd"/>
</dbReference>
<dbReference type="GO" id="GO:0016887">
    <property type="term" value="F:ATP hydrolysis activity"/>
    <property type="evidence" value="ECO:0007669"/>
    <property type="project" value="InterPro"/>
</dbReference>
<accession>A0A7Y9I3U2</accession>
<dbReference type="AlphaFoldDB" id="A0A7Y9I3U2"/>
<dbReference type="SUPFAM" id="SSF52540">
    <property type="entry name" value="P-loop containing nucleoside triphosphate hydrolases"/>
    <property type="match status" value="1"/>
</dbReference>
<gene>
    <name evidence="5" type="ORF">BKA15_001090</name>
</gene>
<evidence type="ECO:0000256" key="1">
    <source>
        <dbReference type="ARBA" id="ARBA00022448"/>
    </source>
</evidence>
<evidence type="ECO:0000256" key="2">
    <source>
        <dbReference type="ARBA" id="ARBA00022741"/>
    </source>
</evidence>
<dbReference type="PANTHER" id="PTHR43776:SF8">
    <property type="entry name" value="ABC TRANSPORTER, ATP-BINDING PROTEIN"/>
    <property type="match status" value="1"/>
</dbReference>
<evidence type="ECO:0000313" key="6">
    <source>
        <dbReference type="Proteomes" id="UP000569914"/>
    </source>
</evidence>
<dbReference type="InterPro" id="IPR027417">
    <property type="entry name" value="P-loop_NTPase"/>
</dbReference>
<keyword evidence="6" id="KW-1185">Reference proteome</keyword>
<evidence type="ECO:0000259" key="4">
    <source>
        <dbReference type="PROSITE" id="PS50893"/>
    </source>
</evidence>
<dbReference type="Pfam" id="PF08352">
    <property type="entry name" value="oligo_HPY"/>
    <property type="match status" value="1"/>
</dbReference>
<dbReference type="PROSITE" id="PS00211">
    <property type="entry name" value="ABC_TRANSPORTER_1"/>
    <property type="match status" value="1"/>
</dbReference>
<dbReference type="Pfam" id="PF00005">
    <property type="entry name" value="ABC_tran"/>
    <property type="match status" value="1"/>
</dbReference>
<dbReference type="CDD" id="cd03257">
    <property type="entry name" value="ABC_NikE_OppD_transporters"/>
    <property type="match status" value="1"/>
</dbReference>
<evidence type="ECO:0000313" key="5">
    <source>
        <dbReference type="EMBL" id="NYE69761.1"/>
    </source>
</evidence>